<keyword evidence="3 7" id="KW-0347">Helicase</keyword>
<dbReference type="GO" id="GO:0005524">
    <property type="term" value="F:ATP binding"/>
    <property type="evidence" value="ECO:0007669"/>
    <property type="project" value="UniProtKB-KW"/>
</dbReference>
<proteinExistence type="predicted"/>
<feature type="compositionally biased region" description="Polar residues" evidence="5">
    <location>
        <begin position="264"/>
        <end position="275"/>
    </location>
</feature>
<feature type="region of interest" description="Disordered" evidence="5">
    <location>
        <begin position="263"/>
        <end position="296"/>
    </location>
</feature>
<name>A0A6V8H2W9_TALPI</name>
<protein>
    <submittedName>
        <fullName evidence="7">ATP-dependent RNA/DNA helicase</fullName>
    </submittedName>
</protein>
<dbReference type="InterPro" id="IPR007502">
    <property type="entry name" value="Helicase-assoc_dom"/>
</dbReference>
<evidence type="ECO:0000256" key="1">
    <source>
        <dbReference type="ARBA" id="ARBA00022741"/>
    </source>
</evidence>
<dbReference type="PROSITE" id="PS51194">
    <property type="entry name" value="HELICASE_CTER"/>
    <property type="match status" value="1"/>
</dbReference>
<dbReference type="SMART" id="SM00847">
    <property type="entry name" value="HA2"/>
    <property type="match status" value="1"/>
</dbReference>
<gene>
    <name evidence="7" type="ORF">TCE0_017r04062</name>
</gene>
<dbReference type="InterPro" id="IPR011709">
    <property type="entry name" value="DEAD-box_helicase_OB_fold"/>
</dbReference>
<feature type="region of interest" description="Disordered" evidence="5">
    <location>
        <begin position="1"/>
        <end position="74"/>
    </location>
</feature>
<sequence>MPPNKRKKKPASNPARGFATVSVPSKPKLAESSTVSSTVESSVVVSEDEKVPKPAGTQQLQPDGSKEQSLQNLSPEELEKHFEEAELQILVDKYAWKSKNEAIRQVSRFETERRVLRSQADVLSLNEWIPQEIQDQVLALVQKDQDHLETPPERDLDAGKEEELIARLWTLRDAIQGLGFSDNRIDSLLKYIITYYSGLSNNSKSVNWNLEESLDWLALQCAPTELDPYDKKKDQSWTPEEVASSFIMGVKEKSPSIPSLVVQGENTLNKPSPSRSIIDVTEPDLSDDSDSSLDPEDFEDEYVSLKTRIYQLNPQLFDQNLGSGGRKARSKAMKDIADPIVKKLQLKIAKIESDILFDRDAAEMRWREKLGDLWRESAFTREKERAISVPKTKPQKKPQPTISEDTGDFVMVEAAESGDEALLGGIFTEDVNDEPPLIQDTANSAIIIRDFGVSVGGVEPDKLLQEVCKARDPGSKIVWKDLTVASFSNRNAVEIKWSKPQEEPFLVSIEGVTIKSNAFTVFASMDSIAAAKKEQAKGYISTLALLLVSGSGSSTKENKAYMRLPNVWRDLYKEFSDLKKQQEDASDKQTIRYLKKLIEENHGKLEQDVVLSDNFRRRNGNTTKQPSGKAESTTPKINADGLRNLWQEKSTTPSFQHMAESRKNLPVWAYKQEILDTLADHQAVIICSETGSGKSTQIPSFIMENELANGRECKVFVTEPRRISAISLARRVSEELAQRPELKVVLMSATVDAKKFADYLGGAPVLNIPGRTFPVQVRYLEDAINMTKYRLDDSYPASSIIDEDEDEEDSLSDEGLTDEMSRGLRATLEGYPAQARDTVMKFDEYRLDYRLITKLLTTIATRQDLTQYSKAILVFLPGLAEIRRLHDEIGSDPTFNQGWIIHTLHSSIASEDQEKAFLVPPEGIRKIVIATNIAETGITIPDITAVIDAGKEKVMRFDEKRQLSRLVESFISRANAKQRRGRAGRVQKGICFHLFTKYRHDNKLSEQQTPEMLRLSLQDLVLRVKICNLGEIEDTLLEALDPPSSKNIRRAIESLKEVKALTSAEGLTALGKQLAKLPLDVWLGKLIIYGAIFKCLDACVSIAAILSSKSPFVNTLGSNAQRDAARLSFKRGDSDLLTIYNAYLAWKRIRETPGVNEYSFCRKNFLSPQTLLNIEDVKTQLLVSIVDAGLLKLEAEEQAALRRARVTGRNRQFFVIPERVNVNSTNDIIVNSVIAWSFYPKLVTREGKGWRNVANNQNISLHPTSVNKRVDSSVQWLSYYHIMQTRNRFYNAHETSAVESFAVALLCGDLEFKMYSGVISIDNNRLRFSVRDWKQMLAFKRFSIRVREIMTEIVRNPQKMLSHRQREWMEVWQQIFSAKAAKTLEKK</sequence>
<evidence type="ECO:0000256" key="5">
    <source>
        <dbReference type="SAM" id="MobiDB-lite"/>
    </source>
</evidence>
<dbReference type="FunFam" id="3.40.50.300:FF:000819">
    <property type="entry name" value="ATP dependent RNA helicase, putative"/>
    <property type="match status" value="1"/>
</dbReference>
<evidence type="ECO:0000256" key="2">
    <source>
        <dbReference type="ARBA" id="ARBA00022801"/>
    </source>
</evidence>
<evidence type="ECO:0000313" key="7">
    <source>
        <dbReference type="EMBL" id="GAM35605.1"/>
    </source>
</evidence>
<dbReference type="PANTHER" id="PTHR18934:SF145">
    <property type="entry name" value="ATP-DEPENDENT RNA HELICASE DHX57-RELATED"/>
    <property type="match status" value="1"/>
</dbReference>
<dbReference type="PANTHER" id="PTHR18934">
    <property type="entry name" value="ATP-DEPENDENT RNA HELICASE"/>
    <property type="match status" value="1"/>
</dbReference>
<keyword evidence="2" id="KW-0378">Hydrolase</keyword>
<dbReference type="InterPro" id="IPR014001">
    <property type="entry name" value="Helicase_ATP-bd"/>
</dbReference>
<dbReference type="Gene3D" id="1.20.120.1080">
    <property type="match status" value="1"/>
</dbReference>
<dbReference type="Pfam" id="PF00271">
    <property type="entry name" value="Helicase_C"/>
    <property type="match status" value="1"/>
</dbReference>
<dbReference type="Pfam" id="PF07717">
    <property type="entry name" value="OB_NTP_bind"/>
    <property type="match status" value="1"/>
</dbReference>
<dbReference type="Pfam" id="PF21010">
    <property type="entry name" value="HA2_C"/>
    <property type="match status" value="1"/>
</dbReference>
<dbReference type="Proteomes" id="UP000053095">
    <property type="component" value="Unassembled WGS sequence"/>
</dbReference>
<feature type="domain" description="Helicase C-terminal" evidence="6">
    <location>
        <begin position="864"/>
        <end position="1028"/>
    </location>
</feature>
<feature type="region of interest" description="Disordered" evidence="5">
    <location>
        <begin position="385"/>
        <end position="404"/>
    </location>
</feature>
<dbReference type="SUPFAM" id="SSF52540">
    <property type="entry name" value="P-loop containing nucleoside triphosphate hydrolases"/>
    <property type="match status" value="2"/>
</dbReference>
<dbReference type="GO" id="GO:0004386">
    <property type="term" value="F:helicase activity"/>
    <property type="evidence" value="ECO:0007669"/>
    <property type="project" value="UniProtKB-KW"/>
</dbReference>
<dbReference type="Gene3D" id="3.40.50.300">
    <property type="entry name" value="P-loop containing nucleotide triphosphate hydrolases"/>
    <property type="match status" value="3"/>
</dbReference>
<keyword evidence="4" id="KW-0067">ATP-binding</keyword>
<dbReference type="CDD" id="cd17917">
    <property type="entry name" value="DEXHc_RHA-like"/>
    <property type="match status" value="1"/>
</dbReference>
<feature type="compositionally biased region" description="Basic residues" evidence="5">
    <location>
        <begin position="1"/>
        <end position="10"/>
    </location>
</feature>
<dbReference type="SMART" id="SM00487">
    <property type="entry name" value="DEXDc"/>
    <property type="match status" value="1"/>
</dbReference>
<comment type="caution">
    <text evidence="7">The sequence shown here is derived from an EMBL/GenBank/DDBJ whole genome shotgun (WGS) entry which is preliminary data.</text>
</comment>
<feature type="region of interest" description="Disordered" evidence="5">
    <location>
        <begin position="613"/>
        <end position="636"/>
    </location>
</feature>
<accession>A0A6V8H2W9</accession>
<evidence type="ECO:0000313" key="8">
    <source>
        <dbReference type="Proteomes" id="UP000053095"/>
    </source>
</evidence>
<keyword evidence="8" id="KW-1185">Reference proteome</keyword>
<keyword evidence="1" id="KW-0547">Nucleotide-binding</keyword>
<evidence type="ECO:0000256" key="4">
    <source>
        <dbReference type="ARBA" id="ARBA00022840"/>
    </source>
</evidence>
<feature type="compositionally biased region" description="Low complexity" evidence="5">
    <location>
        <begin position="31"/>
        <end position="45"/>
    </location>
</feature>
<dbReference type="EMBL" id="DF933813">
    <property type="protein sequence ID" value="GAM35605.1"/>
    <property type="molecule type" value="Genomic_DNA"/>
</dbReference>
<dbReference type="InterPro" id="IPR001650">
    <property type="entry name" value="Helicase_C-like"/>
</dbReference>
<feature type="compositionally biased region" description="Polar residues" evidence="5">
    <location>
        <begin position="56"/>
        <end position="74"/>
    </location>
</feature>
<reference evidence="8" key="1">
    <citation type="journal article" date="2015" name="Genome Announc.">
        <title>Draft genome sequence of Talaromyces cellulolyticus strain Y-94, a source of lignocellulosic biomass-degrading enzymes.</title>
        <authorList>
            <person name="Fujii T."/>
            <person name="Koike H."/>
            <person name="Sawayama S."/>
            <person name="Yano S."/>
            <person name="Inoue H."/>
        </authorList>
    </citation>
    <scope>NUCLEOTIDE SEQUENCE [LARGE SCALE GENOMIC DNA]</scope>
    <source>
        <strain evidence="8">Y-94</strain>
    </source>
</reference>
<dbReference type="CDD" id="cd18791">
    <property type="entry name" value="SF2_C_RHA"/>
    <property type="match status" value="1"/>
</dbReference>
<evidence type="ECO:0000259" key="6">
    <source>
        <dbReference type="PROSITE" id="PS51194"/>
    </source>
</evidence>
<dbReference type="FunFam" id="1.20.120.1080:FF:000002">
    <property type="entry name" value="Putative ATP-dependent RNA helicase DHX36"/>
    <property type="match status" value="1"/>
</dbReference>
<organism evidence="7 8">
    <name type="scientific">Talaromyces pinophilus</name>
    <name type="common">Penicillium pinophilum</name>
    <dbReference type="NCBI Taxonomy" id="128442"/>
    <lineage>
        <taxon>Eukaryota</taxon>
        <taxon>Fungi</taxon>
        <taxon>Dikarya</taxon>
        <taxon>Ascomycota</taxon>
        <taxon>Pezizomycotina</taxon>
        <taxon>Eurotiomycetes</taxon>
        <taxon>Eurotiomycetidae</taxon>
        <taxon>Eurotiales</taxon>
        <taxon>Trichocomaceae</taxon>
        <taxon>Talaromyces</taxon>
        <taxon>Talaromyces sect. Talaromyces</taxon>
    </lineage>
</organism>
<feature type="compositionally biased region" description="Polar residues" evidence="5">
    <location>
        <begin position="620"/>
        <end position="636"/>
    </location>
</feature>
<dbReference type="InterPro" id="IPR027417">
    <property type="entry name" value="P-loop_NTPase"/>
</dbReference>
<dbReference type="GO" id="GO:0016787">
    <property type="term" value="F:hydrolase activity"/>
    <property type="evidence" value="ECO:0007669"/>
    <property type="project" value="UniProtKB-KW"/>
</dbReference>
<evidence type="ECO:0000256" key="3">
    <source>
        <dbReference type="ARBA" id="ARBA00022806"/>
    </source>
</evidence>
<feature type="compositionally biased region" description="Acidic residues" evidence="5">
    <location>
        <begin position="281"/>
        <end position="296"/>
    </location>
</feature>
<dbReference type="SMART" id="SM00490">
    <property type="entry name" value="HELICc"/>
    <property type="match status" value="1"/>
</dbReference>
<dbReference type="GO" id="GO:0003723">
    <property type="term" value="F:RNA binding"/>
    <property type="evidence" value="ECO:0007669"/>
    <property type="project" value="TreeGrafter"/>
</dbReference>